<keyword evidence="6" id="KW-0964">Secreted</keyword>
<evidence type="ECO:0000256" key="18">
    <source>
        <dbReference type="ARBA" id="ARBA00083215"/>
    </source>
</evidence>
<dbReference type="AlphaFoldDB" id="A0A9J8C4C4"/>
<keyword evidence="7" id="KW-0597">Phosphoprotein</keyword>
<name>A0A9J8C4C4_CYPCA</name>
<dbReference type="SMART" id="SM00207">
    <property type="entry name" value="TNF"/>
    <property type="match status" value="1"/>
</dbReference>
<evidence type="ECO:0000256" key="16">
    <source>
        <dbReference type="ARBA" id="ARBA00063957"/>
    </source>
</evidence>
<dbReference type="PANTHER" id="PTHR11471:SF27">
    <property type="entry name" value="TUMOR NECROSIS FACTOR LIGAND SUPERFAMILY MEMBER 10"/>
    <property type="match status" value="1"/>
</dbReference>
<reference evidence="21" key="2">
    <citation type="submission" date="2025-09" db="UniProtKB">
        <authorList>
            <consortium name="Ensembl"/>
        </authorList>
    </citation>
    <scope>IDENTIFICATION</scope>
</reference>
<comment type="function">
    <text evidence="15">Cytokine that binds to TNFRSF10A/TRAILR1, TNFRSF10B/TRAILR2, TNFRSF10C/TRAILR3, TNFRSF10D/TRAILR4 and possibly also to TNFRSF11B/OPG. Induces apoptosis. Its activity may be modulated by binding to the decoy receptors TNFRSF10C/TRAILR3, TNFRSF10D/TRAILR4 and TNFRSF11B/OPG that cannot induce apoptosis.</text>
</comment>
<keyword evidence="12" id="KW-0735">Signal-anchor</keyword>
<dbReference type="PANTHER" id="PTHR11471">
    <property type="entry name" value="TUMOR NECROSIS FACTOR FAMILY MEMBER"/>
    <property type="match status" value="1"/>
</dbReference>
<evidence type="ECO:0000256" key="7">
    <source>
        <dbReference type="ARBA" id="ARBA00022553"/>
    </source>
</evidence>
<dbReference type="CDD" id="cd00184">
    <property type="entry name" value="TNF"/>
    <property type="match status" value="1"/>
</dbReference>
<dbReference type="Ensembl" id="ENSCCRT00000131466.1">
    <property type="protein sequence ID" value="ENSCCRP00000163928.1"/>
    <property type="gene ID" value="ENSCCRG00000075876.1"/>
</dbReference>
<keyword evidence="10 19" id="KW-0479">Metal-binding</keyword>
<sequence>MVSMSSSHTMQYIGLLLLAAILLQTIAVAVTFIYFSNVLSTMKETFSKSSVSCLMRANLRTIKGQELNAAEGKDDPCWQVTQQLHFLIEKSMSSRYQKEISSAVKGISQHIHIKFIGRQTMSELTFGLLTDEVSRVLPSLVIQDQEDSPRPKIAAHVTGNYIPEKDGGGQPNRKVYGQKIQSWESEKGLAFLQNVELSDGELVVPQAGLYYIYSQTYFRHTLIEEDESDRDEEDGMSGESVRGKPMLQYVYKKVSSYPVPILLMKNARTTCWSRDTEYGLYSIYQAGLFQLGGGDRVFVTVSNVSTIDMDEKSSFFGAFLVS</sequence>
<dbReference type="InterPro" id="IPR017355">
    <property type="entry name" value="TNF_ligand_10/11"/>
</dbReference>
<dbReference type="Proteomes" id="UP001108240">
    <property type="component" value="Unplaced"/>
</dbReference>
<keyword evidence="5" id="KW-0202">Cytokine</keyword>
<keyword evidence="22" id="KW-1185">Reference proteome</keyword>
<dbReference type="InterPro" id="IPR006052">
    <property type="entry name" value="TNF_dom"/>
</dbReference>
<dbReference type="InterPro" id="IPR008983">
    <property type="entry name" value="Tumour_necrosis_fac-like_dom"/>
</dbReference>
<comment type="similarity">
    <text evidence="3">Belongs to the tumor necrosis factor family.</text>
</comment>
<protein>
    <recommendedName>
        <fullName evidence="17">Tumor necrosis factor ligand superfamily member 10</fullName>
    </recommendedName>
    <alternativeName>
        <fullName evidence="18">TNF-related apoptosis-inducing ligand</fullName>
    </alternativeName>
</protein>
<feature type="domain" description="THD" evidence="20">
    <location>
        <begin position="153"/>
        <end position="321"/>
    </location>
</feature>
<dbReference type="FunFam" id="2.60.120.40:FF:000014">
    <property type="entry name" value="Tumor necrosis factor ligand superfamily member"/>
    <property type="match status" value="1"/>
</dbReference>
<evidence type="ECO:0000256" key="4">
    <source>
        <dbReference type="ARBA" id="ARBA00022475"/>
    </source>
</evidence>
<evidence type="ECO:0000256" key="15">
    <source>
        <dbReference type="ARBA" id="ARBA00055277"/>
    </source>
</evidence>
<dbReference type="GO" id="GO:0005164">
    <property type="term" value="F:tumor necrosis factor receptor binding"/>
    <property type="evidence" value="ECO:0007669"/>
    <property type="project" value="InterPro"/>
</dbReference>
<evidence type="ECO:0000256" key="2">
    <source>
        <dbReference type="ARBA" id="ARBA00004613"/>
    </source>
</evidence>
<keyword evidence="8" id="KW-0812">Transmembrane</keyword>
<feature type="binding site" evidence="19">
    <location>
        <position position="271"/>
    </location>
    <ligand>
        <name>Zn(2+)</name>
        <dbReference type="ChEBI" id="CHEBI:29105"/>
        <note>ligand shared between all trimeric partners</note>
    </ligand>
</feature>
<evidence type="ECO:0000256" key="5">
    <source>
        <dbReference type="ARBA" id="ARBA00022514"/>
    </source>
</evidence>
<evidence type="ECO:0000256" key="14">
    <source>
        <dbReference type="ARBA" id="ARBA00023136"/>
    </source>
</evidence>
<dbReference type="SUPFAM" id="SSF49842">
    <property type="entry name" value="TNF-like"/>
    <property type="match status" value="1"/>
</dbReference>
<keyword evidence="11 19" id="KW-0862">Zinc</keyword>
<evidence type="ECO:0000259" key="20">
    <source>
        <dbReference type="PROSITE" id="PS50049"/>
    </source>
</evidence>
<evidence type="ECO:0000256" key="17">
    <source>
        <dbReference type="ARBA" id="ARBA00074586"/>
    </source>
</evidence>
<dbReference type="GO" id="GO:0005125">
    <property type="term" value="F:cytokine activity"/>
    <property type="evidence" value="ECO:0007669"/>
    <property type="project" value="UniProtKB-KW"/>
</dbReference>
<dbReference type="PIRSF" id="PIRSF038013">
    <property type="entry name" value="TNF10_TNF11"/>
    <property type="match status" value="1"/>
</dbReference>
<keyword evidence="13" id="KW-1133">Transmembrane helix</keyword>
<dbReference type="GO" id="GO:0046872">
    <property type="term" value="F:metal ion binding"/>
    <property type="evidence" value="ECO:0007669"/>
    <property type="project" value="UniProtKB-KW"/>
</dbReference>
<evidence type="ECO:0000256" key="6">
    <source>
        <dbReference type="ARBA" id="ARBA00022525"/>
    </source>
</evidence>
<dbReference type="GO" id="GO:0006955">
    <property type="term" value="P:immune response"/>
    <property type="evidence" value="ECO:0007669"/>
    <property type="project" value="InterPro"/>
</dbReference>
<evidence type="ECO:0000256" key="8">
    <source>
        <dbReference type="ARBA" id="ARBA00022692"/>
    </source>
</evidence>
<dbReference type="GO" id="GO:0005886">
    <property type="term" value="C:plasma membrane"/>
    <property type="evidence" value="ECO:0007669"/>
    <property type="project" value="UniProtKB-SubCell"/>
</dbReference>
<dbReference type="PROSITE" id="PS00251">
    <property type="entry name" value="THD_1"/>
    <property type="match status" value="1"/>
</dbReference>
<reference evidence="21" key="1">
    <citation type="submission" date="2025-08" db="UniProtKB">
        <authorList>
            <consortium name="Ensembl"/>
        </authorList>
    </citation>
    <scope>IDENTIFICATION</scope>
</reference>
<comment type="subcellular location">
    <subcellularLocation>
        <location evidence="1">Cell membrane</location>
        <topology evidence="1">Single-pass type II membrane protein</topology>
    </subcellularLocation>
    <subcellularLocation>
        <location evidence="2">Secreted</location>
    </subcellularLocation>
</comment>
<dbReference type="Gene3D" id="2.60.120.40">
    <property type="match status" value="1"/>
</dbReference>
<evidence type="ECO:0000256" key="12">
    <source>
        <dbReference type="ARBA" id="ARBA00022968"/>
    </source>
</evidence>
<evidence type="ECO:0000256" key="3">
    <source>
        <dbReference type="ARBA" id="ARBA00008670"/>
    </source>
</evidence>
<dbReference type="OMA" id="HAMKETF"/>
<evidence type="ECO:0000256" key="13">
    <source>
        <dbReference type="ARBA" id="ARBA00022989"/>
    </source>
</evidence>
<dbReference type="GO" id="GO:2001238">
    <property type="term" value="P:positive regulation of extrinsic apoptotic signaling pathway"/>
    <property type="evidence" value="ECO:0007669"/>
    <property type="project" value="UniProtKB-ARBA"/>
</dbReference>
<dbReference type="PROSITE" id="PS50049">
    <property type="entry name" value="THD_2"/>
    <property type="match status" value="1"/>
</dbReference>
<evidence type="ECO:0000256" key="1">
    <source>
        <dbReference type="ARBA" id="ARBA00004401"/>
    </source>
</evidence>
<evidence type="ECO:0000256" key="9">
    <source>
        <dbReference type="ARBA" id="ARBA00022703"/>
    </source>
</evidence>
<proteinExistence type="inferred from homology"/>
<keyword evidence="9" id="KW-0053">Apoptosis</keyword>
<dbReference type="GO" id="GO:0006915">
    <property type="term" value="P:apoptotic process"/>
    <property type="evidence" value="ECO:0007669"/>
    <property type="project" value="UniProtKB-KW"/>
</dbReference>
<evidence type="ECO:0000256" key="10">
    <source>
        <dbReference type="ARBA" id="ARBA00022723"/>
    </source>
</evidence>
<accession>A0A9J8C4C4</accession>
<comment type="subunit">
    <text evidence="16">Homotrimer. One TNFSF10 homotrimer interacts with three TNFSF10A mononers. One TNFSF10 homotrimer interacts with three TNFSF10B mononers.</text>
</comment>
<organism evidence="21 22">
    <name type="scientific">Cyprinus carpio carpio</name>
    <dbReference type="NCBI Taxonomy" id="630221"/>
    <lineage>
        <taxon>Eukaryota</taxon>
        <taxon>Metazoa</taxon>
        <taxon>Chordata</taxon>
        <taxon>Craniata</taxon>
        <taxon>Vertebrata</taxon>
        <taxon>Euteleostomi</taxon>
        <taxon>Actinopterygii</taxon>
        <taxon>Neopterygii</taxon>
        <taxon>Teleostei</taxon>
        <taxon>Ostariophysi</taxon>
        <taxon>Cypriniformes</taxon>
        <taxon>Cyprinidae</taxon>
        <taxon>Cyprininae</taxon>
        <taxon>Cyprinus</taxon>
    </lineage>
</organism>
<evidence type="ECO:0000313" key="21">
    <source>
        <dbReference type="Ensembl" id="ENSCCRP00000163928.1"/>
    </source>
</evidence>
<dbReference type="GO" id="GO:0005615">
    <property type="term" value="C:extracellular space"/>
    <property type="evidence" value="ECO:0007669"/>
    <property type="project" value="UniProtKB-KW"/>
</dbReference>
<dbReference type="Pfam" id="PF00229">
    <property type="entry name" value="TNF"/>
    <property type="match status" value="1"/>
</dbReference>
<evidence type="ECO:0000256" key="11">
    <source>
        <dbReference type="ARBA" id="ARBA00022833"/>
    </source>
</evidence>
<evidence type="ECO:0000256" key="19">
    <source>
        <dbReference type="PIRSR" id="PIRSR038013-50"/>
    </source>
</evidence>
<evidence type="ECO:0000313" key="22">
    <source>
        <dbReference type="Proteomes" id="UP001108240"/>
    </source>
</evidence>
<keyword evidence="14" id="KW-0472">Membrane</keyword>
<dbReference type="GeneTree" id="ENSGT01130000278318"/>
<keyword evidence="4" id="KW-1003">Cell membrane</keyword>
<dbReference type="InterPro" id="IPR021184">
    <property type="entry name" value="TNF_CS"/>
</dbReference>